<organism evidence="1 2">
    <name type="scientific">Letharia columbiana</name>
    <dbReference type="NCBI Taxonomy" id="112416"/>
    <lineage>
        <taxon>Eukaryota</taxon>
        <taxon>Fungi</taxon>
        <taxon>Dikarya</taxon>
        <taxon>Ascomycota</taxon>
        <taxon>Pezizomycotina</taxon>
        <taxon>Lecanoromycetes</taxon>
        <taxon>OSLEUM clade</taxon>
        <taxon>Lecanoromycetidae</taxon>
        <taxon>Lecanorales</taxon>
        <taxon>Lecanorineae</taxon>
        <taxon>Parmeliaceae</taxon>
        <taxon>Letharia</taxon>
    </lineage>
</organism>
<name>A0A8H6FZI1_9LECA</name>
<keyword evidence="2" id="KW-1185">Reference proteome</keyword>
<dbReference type="GeneID" id="59285524"/>
<dbReference type="Proteomes" id="UP000578531">
    <property type="component" value="Unassembled WGS sequence"/>
</dbReference>
<sequence length="85" mass="9408">MASVMLCLRRRRRFTQRAVSELPSHQTDAETKSDPRATIWIPELGQEGAVSGPHELAGTPTPLELHGVTEPYLAEGRLFEIGNPE</sequence>
<evidence type="ECO:0000313" key="2">
    <source>
        <dbReference type="Proteomes" id="UP000578531"/>
    </source>
</evidence>
<comment type="caution">
    <text evidence="1">The sequence shown here is derived from an EMBL/GenBank/DDBJ whole genome shotgun (WGS) entry which is preliminary data.</text>
</comment>
<accession>A0A8H6FZI1</accession>
<proteinExistence type="predicted"/>
<dbReference type="OrthoDB" id="10535431at2759"/>
<protein>
    <submittedName>
        <fullName evidence="1">Uncharacterized protein</fullName>
    </submittedName>
</protein>
<dbReference type="RefSeq" id="XP_037166976.1">
    <property type="nucleotide sequence ID" value="XM_037305783.1"/>
</dbReference>
<dbReference type="EMBL" id="JACCJC010000012">
    <property type="protein sequence ID" value="KAF6237658.1"/>
    <property type="molecule type" value="Genomic_DNA"/>
</dbReference>
<dbReference type="AlphaFoldDB" id="A0A8H6FZI1"/>
<evidence type="ECO:0000313" key="1">
    <source>
        <dbReference type="EMBL" id="KAF6237658.1"/>
    </source>
</evidence>
<reference evidence="1 2" key="1">
    <citation type="journal article" date="2020" name="Genomics">
        <title>Complete, high-quality genomes from long-read metagenomic sequencing of two wolf lichen thalli reveals enigmatic genome architecture.</title>
        <authorList>
            <person name="McKenzie S.K."/>
            <person name="Walston R.F."/>
            <person name="Allen J.L."/>
        </authorList>
    </citation>
    <scope>NUCLEOTIDE SEQUENCE [LARGE SCALE GENOMIC DNA]</scope>
    <source>
        <strain evidence="1">WasteWater2</strain>
    </source>
</reference>
<gene>
    <name evidence="1" type="ORF">HO173_003859</name>
</gene>